<evidence type="ECO:0000313" key="2">
    <source>
        <dbReference type="EMBL" id="SUN61295.1"/>
    </source>
</evidence>
<reference evidence="2 3" key="1">
    <citation type="submission" date="2018-06" db="EMBL/GenBank/DDBJ databases">
        <authorList>
            <consortium name="Pathogen Informatics"/>
            <person name="Doyle S."/>
        </authorList>
    </citation>
    <scope>NUCLEOTIDE SEQUENCE [LARGE SCALE GENOMIC DNA]</scope>
    <source>
        <strain evidence="2 3">NCTC12224</strain>
    </source>
</reference>
<protein>
    <submittedName>
        <fullName evidence="2">Protein of uncharacterized function (DUF567)</fullName>
    </submittedName>
</protein>
<keyword evidence="3" id="KW-1185">Reference proteome</keyword>
<dbReference type="InterPro" id="IPR025659">
    <property type="entry name" value="Tubby-like_C"/>
</dbReference>
<dbReference type="AlphaFoldDB" id="A0A380K870"/>
<dbReference type="Gene3D" id="2.40.160.200">
    <property type="entry name" value="LURP1-related"/>
    <property type="match status" value="1"/>
</dbReference>
<dbReference type="Proteomes" id="UP000254924">
    <property type="component" value="Unassembled WGS sequence"/>
</dbReference>
<evidence type="ECO:0000256" key="1">
    <source>
        <dbReference type="ARBA" id="ARBA00005437"/>
    </source>
</evidence>
<dbReference type="InterPro" id="IPR038595">
    <property type="entry name" value="LOR_sf"/>
</dbReference>
<name>A0A380K870_9STRE</name>
<comment type="similarity">
    <text evidence="1">Belongs to the LOR family.</text>
</comment>
<sequence>MVKCFRIQEKVLSLGGRFAIYDQSGEVAYEVEGSFLRFPKTFTIYDTSGQVVSRLEKHMVSLLPKFDVILQNGRTFTIQKDWSLFKPHYSIEALGLEVEGNFWEMDFRLLANGTEVTTISQEWLRLTSTYNITVYDDSYADLVISLVIAIDYVKELENAAN</sequence>
<evidence type="ECO:0000313" key="3">
    <source>
        <dbReference type="Proteomes" id="UP000254924"/>
    </source>
</evidence>
<dbReference type="EMBL" id="UHFN01000007">
    <property type="protein sequence ID" value="SUN61295.1"/>
    <property type="molecule type" value="Genomic_DNA"/>
</dbReference>
<dbReference type="OrthoDB" id="652307at2"/>
<dbReference type="SUPFAM" id="SSF54518">
    <property type="entry name" value="Tubby C-terminal domain-like"/>
    <property type="match status" value="1"/>
</dbReference>
<dbReference type="Pfam" id="PF04525">
    <property type="entry name" value="LOR"/>
    <property type="match status" value="1"/>
</dbReference>
<accession>A0A380K870</accession>
<dbReference type="InterPro" id="IPR007612">
    <property type="entry name" value="LOR"/>
</dbReference>
<proteinExistence type="inferred from homology"/>
<organism evidence="2 3">
    <name type="scientific">Streptococcus hyointestinalis</name>
    <dbReference type="NCBI Taxonomy" id="1337"/>
    <lineage>
        <taxon>Bacteria</taxon>
        <taxon>Bacillati</taxon>
        <taxon>Bacillota</taxon>
        <taxon>Bacilli</taxon>
        <taxon>Lactobacillales</taxon>
        <taxon>Streptococcaceae</taxon>
        <taxon>Streptococcus</taxon>
    </lineage>
</organism>
<gene>
    <name evidence="2" type="ORF">NCTC12224_01410</name>
</gene>